<dbReference type="EMBL" id="CP124616">
    <property type="protein sequence ID" value="WGW03945.1"/>
    <property type="molecule type" value="Genomic_DNA"/>
</dbReference>
<gene>
    <name evidence="2" type="ORF">QF118_18835</name>
</gene>
<sequence length="516" mass="56414">MGKLFPHIRFVHDETPLSWAARQAAFHTGGRLVPFLNDLQVPAIDLARGLPEAVQRLCDRAGQDPEPILENTITALGPRRYQLRGCTFSAEFTTGKDTRICPLCLSEDQHDQKRPDVAVRHRVMWRLAPVRTCGVHGVLLRDIRTGAWHDQFHELQGLGDAIAAQHEVTADELRQPSKLQTYVENRLAGHAGPEWMDGQDIDQAVRATEMLGGLIAFGPAQSAAAMTSRTWDEAGRAAWDVVSGGEQALLQFFEGALTASARQEGQARPRKTFGMLYSWLSASRGTKDPGPIRDVLRNAIVENTPLVPGQMLLGKPVSKPRLSNIASVAKAELMHPKTLRNVLVASGVLTAEGELGGSSVVVDYWRARDLIDAAKHAMGFAAVAEILNTSRPVVQALLEIGVLKRVQETPVSGSKVGKAIDGRSVHKVKLFIDRGLLAVPDAPENFEHLAKAAERSRTKLKVILELMFKGHLTETFRLKEASGFASVLVRPSEVVSLMESPPSDLSEDARFMIPGH</sequence>
<evidence type="ECO:0000313" key="3">
    <source>
        <dbReference type="Proteomes" id="UP001241605"/>
    </source>
</evidence>
<reference evidence="2 3" key="1">
    <citation type="submission" date="2023-05" db="EMBL/GenBank/DDBJ databases">
        <title>YMD87, complete Genome.</title>
        <authorList>
            <person name="Zhang J."/>
            <person name="Xu X."/>
        </authorList>
    </citation>
    <scope>NUCLEOTIDE SEQUENCE [LARGE SCALE GENOMIC DNA]</scope>
    <source>
        <strain evidence="2 3">YMD87</strain>
    </source>
</reference>
<organism evidence="2 3">
    <name type="scientific">Tropicibacter oceani</name>
    <dbReference type="NCBI Taxonomy" id="3058420"/>
    <lineage>
        <taxon>Bacteria</taxon>
        <taxon>Pseudomonadati</taxon>
        <taxon>Pseudomonadota</taxon>
        <taxon>Alphaproteobacteria</taxon>
        <taxon>Rhodobacterales</taxon>
        <taxon>Roseobacteraceae</taxon>
        <taxon>Tropicibacter</taxon>
    </lineage>
</organism>
<accession>A0ABY8QH57</accession>
<dbReference type="Proteomes" id="UP001241605">
    <property type="component" value="Chromosome"/>
</dbReference>
<proteinExistence type="predicted"/>
<feature type="domain" description="TniQ" evidence="1">
    <location>
        <begin position="7"/>
        <end position="140"/>
    </location>
</feature>
<name>A0ABY8QH57_9RHOB</name>
<dbReference type="Pfam" id="PF06527">
    <property type="entry name" value="TniQ"/>
    <property type="match status" value="1"/>
</dbReference>
<evidence type="ECO:0000313" key="2">
    <source>
        <dbReference type="EMBL" id="WGW03945.1"/>
    </source>
</evidence>
<evidence type="ECO:0000259" key="1">
    <source>
        <dbReference type="Pfam" id="PF06527"/>
    </source>
</evidence>
<protein>
    <submittedName>
        <fullName evidence="2">TniQ family protein</fullName>
    </submittedName>
</protein>
<dbReference type="RefSeq" id="WP_282300575.1">
    <property type="nucleotide sequence ID" value="NZ_CP124616.1"/>
</dbReference>
<keyword evidence="3" id="KW-1185">Reference proteome</keyword>
<dbReference type="InterPro" id="IPR009492">
    <property type="entry name" value="TniQ"/>
</dbReference>